<dbReference type="RefSeq" id="WP_092129572.1">
    <property type="nucleotide sequence ID" value="NZ_FMYU01000013.1"/>
</dbReference>
<reference evidence="4" key="1">
    <citation type="submission" date="2016-10" db="EMBL/GenBank/DDBJ databases">
        <authorList>
            <person name="Varghese N."/>
            <person name="Submissions S."/>
        </authorList>
    </citation>
    <scope>NUCLEOTIDE SEQUENCE [LARGE SCALE GENOMIC DNA]</scope>
    <source>
        <strain evidence="4">DSM 8415</strain>
    </source>
</reference>
<dbReference type="AlphaFoldDB" id="A0A1G6QVG5"/>
<protein>
    <submittedName>
        <fullName evidence="3">Glycosyltransferase involved in cell wall bisynthesis</fullName>
    </submittedName>
</protein>
<evidence type="ECO:0000313" key="3">
    <source>
        <dbReference type="EMBL" id="SDC96419.1"/>
    </source>
</evidence>
<organism evidence="3 4">
    <name type="scientific">Desulfurella multipotens</name>
    <dbReference type="NCBI Taxonomy" id="79269"/>
    <lineage>
        <taxon>Bacteria</taxon>
        <taxon>Pseudomonadati</taxon>
        <taxon>Campylobacterota</taxon>
        <taxon>Desulfurellia</taxon>
        <taxon>Desulfurellales</taxon>
        <taxon>Desulfurellaceae</taxon>
        <taxon>Desulfurella</taxon>
    </lineage>
</organism>
<accession>A0A1G6QVG5</accession>
<dbReference type="PANTHER" id="PTHR46401">
    <property type="entry name" value="GLYCOSYLTRANSFERASE WBBK-RELATED"/>
    <property type="match status" value="1"/>
</dbReference>
<gene>
    <name evidence="3" type="ORF">SAMN05660835_01672</name>
</gene>
<evidence type="ECO:0000256" key="1">
    <source>
        <dbReference type="ARBA" id="ARBA00022679"/>
    </source>
</evidence>
<evidence type="ECO:0000313" key="4">
    <source>
        <dbReference type="Proteomes" id="UP000199411"/>
    </source>
</evidence>
<dbReference type="EMBL" id="FMYU01000013">
    <property type="protein sequence ID" value="SDC96419.1"/>
    <property type="molecule type" value="Genomic_DNA"/>
</dbReference>
<dbReference type="GO" id="GO:0009103">
    <property type="term" value="P:lipopolysaccharide biosynthetic process"/>
    <property type="evidence" value="ECO:0007669"/>
    <property type="project" value="TreeGrafter"/>
</dbReference>
<dbReference type="CDD" id="cd03801">
    <property type="entry name" value="GT4_PimA-like"/>
    <property type="match status" value="1"/>
</dbReference>
<name>A0A1G6QVG5_9BACT</name>
<dbReference type="Gene3D" id="3.40.50.2000">
    <property type="entry name" value="Glycogen Phosphorylase B"/>
    <property type="match status" value="4"/>
</dbReference>
<dbReference type="Pfam" id="PF13692">
    <property type="entry name" value="Glyco_trans_1_4"/>
    <property type="match status" value="1"/>
</dbReference>
<feature type="domain" description="Glycosyl transferase family 1" evidence="2">
    <location>
        <begin position="212"/>
        <end position="366"/>
    </location>
</feature>
<dbReference type="GO" id="GO:0016757">
    <property type="term" value="F:glycosyltransferase activity"/>
    <property type="evidence" value="ECO:0007669"/>
    <property type="project" value="InterPro"/>
</dbReference>
<keyword evidence="1 3" id="KW-0808">Transferase</keyword>
<dbReference type="Pfam" id="PF00534">
    <property type="entry name" value="Glycos_transf_1"/>
    <property type="match status" value="1"/>
</dbReference>
<proteinExistence type="predicted"/>
<dbReference type="SUPFAM" id="SSF53756">
    <property type="entry name" value="UDP-Glycosyltransferase/glycogen phosphorylase"/>
    <property type="match status" value="2"/>
</dbReference>
<sequence>MKIAIVTPSPVPFVVGGAEKLFMGLLWYFNKLTPHSVELIKLPCKDQEFWSLMDCYKRFSELKLDYFDMVITTKYPAWMINHKNHHLYLQHTCRGVYDLYHKQANIFEPLPNSKELKNLYAIMSDPKADFNCLSSFFSELFGLYGLKHLRELFVFPGPLTRAIIHFLDKIALSPKNIKSYSAISYNVAQRENYFPENVDIQIIHHPSALDNLHSKEYNYIFTASRLEDLKRIDLLINAYKKVKSPMKFKIAGTGSAFDKLKNLAKDDERIEFLGFISDDQMIEHYSRAYFVPYVPYDEDYGLITLEAMQSQKSVITTTDAGGTNELVQNGLNGFIVPPTPQDIAQAMQTLIENPELTLKLGKNAKSSTDYINWQNTISKLLKESLPSKMISIPKKPKMLVLSTFSIYPAVQGGQKRIYNIYKQLSKRFDVVLISLTSNPSQAGVKHISANFKEIAILKSKKHLEHEKDIALMLNFNAIEDIAAIEGYKYTLEFLEAIRKQALDADVAVLEHPYLYYALNEFFRGNVFYDAQNAEYIMKDIVLPQSAHKQEYLAKVYDIEKNCATNSKYVFYVSDHDLDFFVNKYNLNKNKLLSVPNGEDFKYAASKTLNPSDRSKLKAQLGLDKKCVVFSGSYHSPNIDALRYIEQFAFQLNDIVFFIIGSVCNALKKDLENIVPLGIVSENEKALVYNISDLALNPILKGAGSNIKLIDYVAFSVACLTTPTGKRGYDIEGLFTQDIDNFSNKIKELLSTDKDNLEESAKKAFESASKKFDWSVIVSKLFNVIC</sequence>
<dbReference type="OrthoDB" id="5421968at2"/>
<dbReference type="Proteomes" id="UP000199411">
    <property type="component" value="Unassembled WGS sequence"/>
</dbReference>
<dbReference type="PANTHER" id="PTHR46401:SF2">
    <property type="entry name" value="GLYCOSYLTRANSFERASE WBBK-RELATED"/>
    <property type="match status" value="1"/>
</dbReference>
<evidence type="ECO:0000259" key="2">
    <source>
        <dbReference type="Pfam" id="PF00534"/>
    </source>
</evidence>
<dbReference type="InterPro" id="IPR001296">
    <property type="entry name" value="Glyco_trans_1"/>
</dbReference>
<keyword evidence="4" id="KW-1185">Reference proteome</keyword>